<organism evidence="2 3">
    <name type="scientific">Trichuris suis</name>
    <name type="common">pig whipworm</name>
    <dbReference type="NCBI Taxonomy" id="68888"/>
    <lineage>
        <taxon>Eukaryota</taxon>
        <taxon>Metazoa</taxon>
        <taxon>Ecdysozoa</taxon>
        <taxon>Nematoda</taxon>
        <taxon>Enoplea</taxon>
        <taxon>Dorylaimia</taxon>
        <taxon>Trichinellida</taxon>
        <taxon>Trichuridae</taxon>
        <taxon>Trichuris</taxon>
    </lineage>
</organism>
<proteinExistence type="predicted"/>
<reference evidence="2 3" key="1">
    <citation type="journal article" date="2014" name="Nat. Genet.">
        <title>Genome and transcriptome of the porcine whipworm Trichuris suis.</title>
        <authorList>
            <person name="Jex A.R."/>
            <person name="Nejsum P."/>
            <person name="Schwarz E.M."/>
            <person name="Hu L."/>
            <person name="Young N.D."/>
            <person name="Hall R.S."/>
            <person name="Korhonen P.K."/>
            <person name="Liao S."/>
            <person name="Thamsborg S."/>
            <person name="Xia J."/>
            <person name="Xu P."/>
            <person name="Wang S."/>
            <person name="Scheerlinck J.P."/>
            <person name="Hofmann A."/>
            <person name="Sternberg P.W."/>
            <person name="Wang J."/>
            <person name="Gasser R.B."/>
        </authorList>
    </citation>
    <scope>NUCLEOTIDE SEQUENCE [LARGE SCALE GENOMIC DNA]</scope>
    <source>
        <strain evidence="2">DCEP-RM93M</strain>
    </source>
</reference>
<gene>
    <name evidence="2" type="ORF">M513_01616</name>
</gene>
<sequence length="307" mass="35223">MQPGFVYRRDLISQIRRPMTSQETETARVLMDRWLPSYEEAIEAPNPDRHPEKIKVWASPLANIPLQGGGQSSKRKQQSDYVIDCMDVSFVQSYNESMKRRPSAVEMKGGHVKAAFIYFEKQKRNYEKLRAQIEAEATDDCDIQSLEARLESLKITLSIPEVPARLQLPLLEYWLMKKECRSGRFEVDLADRSADESDAIEGLSTSGRKQKLKRNEHISAEEPKKKPESRRRKREKRTADTETMATPSTSSVPAEPNEKSTRCRQRKPPSTPNDANSKKAEAENGVRRHVEEARAGKAKRKQKKRNL</sequence>
<evidence type="ECO:0000313" key="2">
    <source>
        <dbReference type="EMBL" id="KFD57513.1"/>
    </source>
</evidence>
<dbReference type="AlphaFoldDB" id="A0A085MJW7"/>
<dbReference type="EMBL" id="KL363188">
    <property type="protein sequence ID" value="KFD57513.1"/>
    <property type="molecule type" value="Genomic_DNA"/>
</dbReference>
<evidence type="ECO:0000256" key="1">
    <source>
        <dbReference type="SAM" id="MobiDB-lite"/>
    </source>
</evidence>
<name>A0A085MJW7_9BILA</name>
<feature type="compositionally biased region" description="Basic residues" evidence="1">
    <location>
        <begin position="227"/>
        <end position="236"/>
    </location>
</feature>
<feature type="compositionally biased region" description="Basic and acidic residues" evidence="1">
    <location>
        <begin position="276"/>
        <end position="295"/>
    </location>
</feature>
<accession>A0A085MJW7</accession>
<feature type="region of interest" description="Disordered" evidence="1">
    <location>
        <begin position="193"/>
        <end position="307"/>
    </location>
</feature>
<protein>
    <submittedName>
        <fullName evidence="2">Uncharacterized protein</fullName>
    </submittedName>
</protein>
<feature type="compositionally biased region" description="Basic and acidic residues" evidence="1">
    <location>
        <begin position="213"/>
        <end position="226"/>
    </location>
</feature>
<evidence type="ECO:0000313" key="3">
    <source>
        <dbReference type="Proteomes" id="UP000030764"/>
    </source>
</evidence>
<dbReference type="Proteomes" id="UP000030764">
    <property type="component" value="Unassembled WGS sequence"/>
</dbReference>
<feature type="compositionally biased region" description="Basic residues" evidence="1">
    <location>
        <begin position="296"/>
        <end position="307"/>
    </location>
</feature>
<feature type="compositionally biased region" description="Polar residues" evidence="1">
    <location>
        <begin position="241"/>
        <end position="252"/>
    </location>
</feature>
<keyword evidence="3" id="KW-1185">Reference proteome</keyword>
<feature type="non-terminal residue" evidence="2">
    <location>
        <position position="307"/>
    </location>
</feature>